<keyword evidence="4" id="KW-1185">Reference proteome</keyword>
<dbReference type="Proteomes" id="UP000578686">
    <property type="component" value="Unassembled WGS sequence"/>
</dbReference>
<keyword evidence="2" id="KW-0472">Membrane</keyword>
<feature type="transmembrane region" description="Helical" evidence="2">
    <location>
        <begin position="72"/>
        <end position="91"/>
    </location>
</feature>
<feature type="region of interest" description="Disordered" evidence="1">
    <location>
        <begin position="1"/>
        <end position="20"/>
    </location>
</feature>
<feature type="region of interest" description="Disordered" evidence="1">
    <location>
        <begin position="146"/>
        <end position="171"/>
    </location>
</feature>
<organism evidence="3 4">
    <name type="scientific">Streptomyces lonarensis</name>
    <dbReference type="NCBI Taxonomy" id="700599"/>
    <lineage>
        <taxon>Bacteria</taxon>
        <taxon>Bacillati</taxon>
        <taxon>Actinomycetota</taxon>
        <taxon>Actinomycetes</taxon>
        <taxon>Kitasatosporales</taxon>
        <taxon>Streptomycetaceae</taxon>
        <taxon>Streptomyces</taxon>
    </lineage>
</organism>
<gene>
    <name evidence="3" type="ORF">HCN56_17075</name>
</gene>
<proteinExistence type="predicted"/>
<feature type="transmembrane region" description="Helical" evidence="2">
    <location>
        <begin position="42"/>
        <end position="66"/>
    </location>
</feature>
<dbReference type="AlphaFoldDB" id="A0A7X6D2Z6"/>
<name>A0A7X6D2Z6_9ACTN</name>
<accession>A0A7X6D2Z6</accession>
<keyword evidence="2" id="KW-0812">Transmembrane</keyword>
<evidence type="ECO:0000313" key="4">
    <source>
        <dbReference type="Proteomes" id="UP000578686"/>
    </source>
</evidence>
<dbReference type="EMBL" id="JAAVJD010000143">
    <property type="protein sequence ID" value="NJQ07251.1"/>
    <property type="molecule type" value="Genomic_DNA"/>
</dbReference>
<protein>
    <recommendedName>
        <fullName evidence="5">Integral membrane protein</fullName>
    </recommendedName>
</protein>
<comment type="caution">
    <text evidence="3">The sequence shown here is derived from an EMBL/GenBank/DDBJ whole genome shotgun (WGS) entry which is preliminary data.</text>
</comment>
<evidence type="ECO:0000256" key="1">
    <source>
        <dbReference type="SAM" id="MobiDB-lite"/>
    </source>
</evidence>
<sequence>MSAMSKEPQSVAEGDDAPKPEPIRFYGTTWVDRSGLYPLRRFALGLAAVSLAVVGVVLLRLVYAGLYIADSATWLTTLLVLAFAICSAVAFNRTWASYKRPAPGDEHAFRSIKAIGFVGVLLAYGIRSGLEAPGEQLRRTAYEQELSQYRRRTSKRSGNPSRRGEKGRRRR</sequence>
<keyword evidence="2" id="KW-1133">Transmembrane helix</keyword>
<reference evidence="3 4" key="1">
    <citation type="submission" date="2020-03" db="EMBL/GenBank/DDBJ databases">
        <title>Draft genome of Streptomyces sp. ventii, isolated from the Axial Seamount in the Pacific Ocean, and resequencing of the two type strains Streptomyces lonarensis strain NCL 716 and Streptomyces bohaiensis strain 11A07.</title>
        <authorList>
            <person name="Loughran R.M."/>
            <person name="Pfannmuller K.M."/>
            <person name="Wasson B.J."/>
            <person name="Deadmond M.C."/>
            <person name="Paddock B.E."/>
            <person name="Koyack M.J."/>
            <person name="Gallegos D.A."/>
            <person name="Mitchell E.A."/>
            <person name="Ushijima B."/>
            <person name="Saw J.H."/>
            <person name="Mcphail K.L."/>
            <person name="Videau P."/>
        </authorList>
    </citation>
    <scope>NUCLEOTIDE SEQUENCE [LARGE SCALE GENOMIC DNA]</scope>
    <source>
        <strain evidence="3 4">NCL716</strain>
    </source>
</reference>
<evidence type="ECO:0000256" key="2">
    <source>
        <dbReference type="SAM" id="Phobius"/>
    </source>
</evidence>
<evidence type="ECO:0000313" key="3">
    <source>
        <dbReference type="EMBL" id="NJQ07251.1"/>
    </source>
</evidence>
<evidence type="ECO:0008006" key="5">
    <source>
        <dbReference type="Google" id="ProtNLM"/>
    </source>
</evidence>